<reference evidence="3" key="1">
    <citation type="submission" date="2018-06" db="EMBL/GenBank/DDBJ databases">
        <authorList>
            <person name="Zhirakovskaya E."/>
        </authorList>
    </citation>
    <scope>NUCLEOTIDE SEQUENCE</scope>
</reference>
<evidence type="ECO:0000256" key="1">
    <source>
        <dbReference type="SAM" id="MobiDB-lite"/>
    </source>
</evidence>
<dbReference type="PANTHER" id="PTHR30329:SF21">
    <property type="entry name" value="LIPOPROTEIN YIAD-RELATED"/>
    <property type="match status" value="1"/>
</dbReference>
<sequence>MHNHAHTTRTRARTRSTRVALLAMLALAAGLTGCGVTQTDYDRLVIENRTLGNRNQELVASLEECEAAREALGFSRSSSDSSIGSLQTQLREKDALLADYEAAIADLELRMQGLSFGALDPITDAALADLAASHPDLLSYDSAQGMLRFNSDLTFGSGSDTVSDGAKATLRALASILKGSSASQYDLIIVGHTDSQRIGANTARRHPSNMHLSCHRAIAVRKELMGLGVTGSKIQAAGWGDQRPLVPNTASGNTPANRRVEIYLGRSVGGSGTLAPASTSGSAPAGVNIDRETPPNRQPGITK</sequence>
<evidence type="ECO:0000259" key="2">
    <source>
        <dbReference type="PROSITE" id="PS51123"/>
    </source>
</evidence>
<dbReference type="SUPFAM" id="SSF103088">
    <property type="entry name" value="OmpA-like"/>
    <property type="match status" value="1"/>
</dbReference>
<feature type="domain" description="OmpA-like" evidence="2">
    <location>
        <begin position="142"/>
        <end position="268"/>
    </location>
</feature>
<feature type="region of interest" description="Disordered" evidence="1">
    <location>
        <begin position="271"/>
        <end position="303"/>
    </location>
</feature>
<dbReference type="InterPro" id="IPR050330">
    <property type="entry name" value="Bact_OuterMem_StrucFunc"/>
</dbReference>
<proteinExistence type="predicted"/>
<protein>
    <recommendedName>
        <fullName evidence="2">OmpA-like domain-containing protein</fullName>
    </recommendedName>
</protein>
<dbReference type="Pfam" id="PF00691">
    <property type="entry name" value="OmpA"/>
    <property type="match status" value="1"/>
</dbReference>
<evidence type="ECO:0000313" key="3">
    <source>
        <dbReference type="EMBL" id="VAX38410.1"/>
    </source>
</evidence>
<dbReference type="PANTHER" id="PTHR30329">
    <property type="entry name" value="STATOR ELEMENT OF FLAGELLAR MOTOR COMPLEX"/>
    <property type="match status" value="1"/>
</dbReference>
<dbReference type="Gene3D" id="3.30.1330.60">
    <property type="entry name" value="OmpA-like domain"/>
    <property type="match status" value="1"/>
</dbReference>
<dbReference type="AlphaFoldDB" id="A0A3B1DTG8"/>
<dbReference type="EMBL" id="UOGK01000140">
    <property type="protein sequence ID" value="VAX38410.1"/>
    <property type="molecule type" value="Genomic_DNA"/>
</dbReference>
<feature type="compositionally biased region" description="Low complexity" evidence="1">
    <location>
        <begin position="273"/>
        <end position="286"/>
    </location>
</feature>
<name>A0A3B1DTG8_9ZZZZ</name>
<organism evidence="3">
    <name type="scientific">hydrothermal vent metagenome</name>
    <dbReference type="NCBI Taxonomy" id="652676"/>
    <lineage>
        <taxon>unclassified sequences</taxon>
        <taxon>metagenomes</taxon>
        <taxon>ecological metagenomes</taxon>
    </lineage>
</organism>
<dbReference type="InterPro" id="IPR036737">
    <property type="entry name" value="OmpA-like_sf"/>
</dbReference>
<dbReference type="CDD" id="cd07185">
    <property type="entry name" value="OmpA_C-like"/>
    <property type="match status" value="1"/>
</dbReference>
<gene>
    <name evidence="3" type="ORF">MNBD_PLANCTO03-1946</name>
</gene>
<accession>A0A3B1DTG8</accession>
<dbReference type="InterPro" id="IPR006665">
    <property type="entry name" value="OmpA-like"/>
</dbReference>
<dbReference type="PROSITE" id="PS51123">
    <property type="entry name" value="OMPA_2"/>
    <property type="match status" value="1"/>
</dbReference>